<dbReference type="InterPro" id="IPR020843">
    <property type="entry name" value="ER"/>
</dbReference>
<dbReference type="Proteomes" id="UP000057737">
    <property type="component" value="Unassembled WGS sequence"/>
</dbReference>
<evidence type="ECO:0000256" key="4">
    <source>
        <dbReference type="ARBA" id="ARBA00023002"/>
    </source>
</evidence>
<dbReference type="SUPFAM" id="SSF51735">
    <property type="entry name" value="NAD(P)-binding Rossmann-fold domains"/>
    <property type="match status" value="1"/>
</dbReference>
<dbReference type="Pfam" id="PF00107">
    <property type="entry name" value="ADH_zinc_N"/>
    <property type="match status" value="1"/>
</dbReference>
<evidence type="ECO:0000256" key="5">
    <source>
        <dbReference type="RuleBase" id="RU361277"/>
    </source>
</evidence>
<dbReference type="InterPro" id="IPR011032">
    <property type="entry name" value="GroES-like_sf"/>
</dbReference>
<name>A0A109JGF1_9BRAD</name>
<evidence type="ECO:0000256" key="1">
    <source>
        <dbReference type="ARBA" id="ARBA00001947"/>
    </source>
</evidence>
<accession>A0A109JGF1</accession>
<keyword evidence="4" id="KW-0560">Oxidoreductase</keyword>
<sequence>MRAIVYQSPGNVTLQDVAPPQLQHPGDALVRVELAGICGTDLHVIAGDFAGIRPGAIIGHEFVGEIMAIGGAVTRFKVGNRVMSSDFTACGHCHWCDRGDHWECQERAFFGTGTSFGPALHGAQAEIVRVPHADTTLGLLPKGCSDEAAILLGDNLATGWAAIERGALLPGEIVAVIGGGSVGQLASLSAQAAGAGAVVIIEPSESRRTFARANGSLTVSPDEARTFIDSLTDGEGVDLVVEAVGAAATLTAAFDLVRKRGRIISVGAHATQNWSFPLAKSFANELTLGFAIGDSIRLRPRLLSLITTGILDPAVVVDRRTGFAGAAQAYADLKAQKVMKAVIDPRL</sequence>
<evidence type="ECO:0000259" key="6">
    <source>
        <dbReference type="SMART" id="SM00829"/>
    </source>
</evidence>
<comment type="similarity">
    <text evidence="5">Belongs to the zinc-containing alcohol dehydrogenase family.</text>
</comment>
<dbReference type="Pfam" id="PF08240">
    <property type="entry name" value="ADH_N"/>
    <property type="match status" value="1"/>
</dbReference>
<keyword evidence="2 5" id="KW-0479">Metal-binding</keyword>
<dbReference type="SMART" id="SM00829">
    <property type="entry name" value="PKS_ER"/>
    <property type="match status" value="1"/>
</dbReference>
<dbReference type="AlphaFoldDB" id="A0A109JGF1"/>
<dbReference type="EMBL" id="LNCU01000107">
    <property type="protein sequence ID" value="KWV48446.1"/>
    <property type="molecule type" value="Genomic_DNA"/>
</dbReference>
<dbReference type="Gene3D" id="3.90.180.10">
    <property type="entry name" value="Medium-chain alcohol dehydrogenases, catalytic domain"/>
    <property type="match status" value="1"/>
</dbReference>
<comment type="cofactor">
    <cofactor evidence="1 5">
        <name>Zn(2+)</name>
        <dbReference type="ChEBI" id="CHEBI:29105"/>
    </cofactor>
</comment>
<dbReference type="InterPro" id="IPR013154">
    <property type="entry name" value="ADH-like_N"/>
</dbReference>
<keyword evidence="8" id="KW-1185">Reference proteome</keyword>
<evidence type="ECO:0000313" key="8">
    <source>
        <dbReference type="Proteomes" id="UP000057737"/>
    </source>
</evidence>
<gene>
    <name evidence="7" type="ORF">AS156_18385</name>
</gene>
<dbReference type="InterPro" id="IPR013149">
    <property type="entry name" value="ADH-like_C"/>
</dbReference>
<protein>
    <submittedName>
        <fullName evidence="7">Alcohol dehydrogenase</fullName>
    </submittedName>
</protein>
<dbReference type="PROSITE" id="PS00059">
    <property type="entry name" value="ADH_ZINC"/>
    <property type="match status" value="1"/>
</dbReference>
<dbReference type="Gene3D" id="3.40.50.720">
    <property type="entry name" value="NAD(P)-binding Rossmann-like Domain"/>
    <property type="match status" value="1"/>
</dbReference>
<reference evidence="7 8" key="1">
    <citation type="submission" date="2015-11" db="EMBL/GenBank/DDBJ databases">
        <title>Draft Genome Sequence of the Strain BR 10303 (Bradyrhizobium sp.) isolated from nodules of Centrolobium paraense.</title>
        <authorList>
            <person name="Zelli J.E."/>
            <person name="Simoes-Araujo J.L."/>
            <person name="Barauna A.C."/>
            <person name="Silva K."/>
        </authorList>
    </citation>
    <scope>NUCLEOTIDE SEQUENCE [LARGE SCALE GENOMIC DNA]</scope>
    <source>
        <strain evidence="7 8">BR 10303</strain>
    </source>
</reference>
<dbReference type="GO" id="GO:0008270">
    <property type="term" value="F:zinc ion binding"/>
    <property type="evidence" value="ECO:0007669"/>
    <property type="project" value="InterPro"/>
</dbReference>
<dbReference type="InterPro" id="IPR036291">
    <property type="entry name" value="NAD(P)-bd_dom_sf"/>
</dbReference>
<proteinExistence type="inferred from homology"/>
<evidence type="ECO:0000313" key="7">
    <source>
        <dbReference type="EMBL" id="KWV48446.1"/>
    </source>
</evidence>
<dbReference type="InterPro" id="IPR002328">
    <property type="entry name" value="ADH_Zn_CS"/>
</dbReference>
<dbReference type="GO" id="GO:0016616">
    <property type="term" value="F:oxidoreductase activity, acting on the CH-OH group of donors, NAD or NADP as acceptor"/>
    <property type="evidence" value="ECO:0007669"/>
    <property type="project" value="UniProtKB-ARBA"/>
</dbReference>
<organism evidence="7 8">
    <name type="scientific">Bradyrhizobium macuxiense</name>
    <dbReference type="NCBI Taxonomy" id="1755647"/>
    <lineage>
        <taxon>Bacteria</taxon>
        <taxon>Pseudomonadati</taxon>
        <taxon>Pseudomonadota</taxon>
        <taxon>Alphaproteobacteria</taxon>
        <taxon>Hyphomicrobiales</taxon>
        <taxon>Nitrobacteraceae</taxon>
        <taxon>Bradyrhizobium</taxon>
    </lineage>
</organism>
<keyword evidence="3 5" id="KW-0862">Zinc</keyword>
<dbReference type="PANTHER" id="PTHR42813">
    <property type="entry name" value="ZINC-TYPE ALCOHOL DEHYDROGENASE-LIKE"/>
    <property type="match status" value="1"/>
</dbReference>
<feature type="domain" description="Enoyl reductase (ER)" evidence="6">
    <location>
        <begin position="7"/>
        <end position="343"/>
    </location>
</feature>
<comment type="caution">
    <text evidence="7">The sequence shown here is derived from an EMBL/GenBank/DDBJ whole genome shotgun (WGS) entry which is preliminary data.</text>
</comment>
<evidence type="ECO:0000256" key="3">
    <source>
        <dbReference type="ARBA" id="ARBA00022833"/>
    </source>
</evidence>
<dbReference type="SUPFAM" id="SSF50129">
    <property type="entry name" value="GroES-like"/>
    <property type="match status" value="1"/>
</dbReference>
<evidence type="ECO:0000256" key="2">
    <source>
        <dbReference type="ARBA" id="ARBA00022723"/>
    </source>
</evidence>
<dbReference type="RefSeq" id="WP_066513470.1">
    <property type="nucleotide sequence ID" value="NZ_LNCU01000107.1"/>
</dbReference>
<dbReference type="OrthoDB" id="9773078at2"/>